<evidence type="ECO:0000256" key="9">
    <source>
        <dbReference type="ARBA" id="ARBA00023268"/>
    </source>
</evidence>
<evidence type="ECO:0000256" key="3">
    <source>
        <dbReference type="ARBA" id="ARBA00022679"/>
    </source>
</evidence>
<dbReference type="PROSITE" id="PS50879">
    <property type="entry name" value="RNASE_H_1"/>
    <property type="match status" value="1"/>
</dbReference>
<dbReference type="Pfam" id="PF06817">
    <property type="entry name" value="RVT_thumb"/>
    <property type="match status" value="1"/>
</dbReference>
<dbReference type="EMBL" id="QRBI01000093">
    <property type="protein sequence ID" value="RMC21106.1"/>
    <property type="molecule type" value="Genomic_DNA"/>
</dbReference>
<dbReference type="GO" id="GO:0003964">
    <property type="term" value="F:RNA-directed DNA polymerase activity"/>
    <property type="evidence" value="ECO:0007669"/>
    <property type="project" value="UniProtKB-KW"/>
</dbReference>
<dbReference type="InterPro" id="IPR002156">
    <property type="entry name" value="RNaseH_domain"/>
</dbReference>
<evidence type="ECO:0000259" key="12">
    <source>
        <dbReference type="PROSITE" id="PS50879"/>
    </source>
</evidence>
<sequence length="840" mass="95447">MAWRQVGHPLATGSRSFESPAKHNNPLQRYRLGTVWLDSAQEERDLGVLVSRWLNISQKCALVAKKANGILACIRNGVASRIREVILPLYSALMRPHLEYCVQFWPPQFRKDVEMLERVQRRATRLVKDLEHKPCEERLRELGLFSLEKRRVRVSPVVYKGSQGGHNVRAVHHPFSQATIRDLCKAHRDYGRDSPYFRGLLLSDLEAAVVIPADLRQLFSCLMDSTEFKLWQAAWGQLLREALPSLIVDPETAIDENGNALTLEHLMGEGRWTDPTDQASGIPIKALMVIREHAVTAFFSMVPDGPVIPYYKIIQGTKEAFMKFVERLTRAIEVQKEPFRLELTEAIHLTTADWTFLSVNTKEQGAWPVQGKELVVIGDSIIDIKDCFFQIPLHPDDAPRFAFSVPTINREAPRKRYHWRVLPQGMKNSPVICQWYVASLLSPVRAAAGQAIIHHYMDDVLVCAPTDDVLSHALDCTINALIAAGFELQEEKVQRMPPWKYLGLEITKRTIVPQKLAIKTKVSSLADVHQLCGALNWVRPWLGLTTEDLAPLFNLLKGGEELSSPRALTPEAEKALERIQDAMSARQAHRFDPELPFKFVIMGKLPHLHGMIFQWKDIPKRDREGNDPLSIIEWVFLSHQRSKRMTRPQELVAELIWKARFRIRELDGCDFACIHIPIGLRSGQISKAMLEHLLQENEALQFALDSFTGQISIHRPAHKIFNQDVKFVLSLREVRSRRPLKALTVFTDASGRSHKSVLTWKDPQTQQWEVDVAEVEGSPQVAELAAVVRAFERFSEPFNLVTDSAYVAGVVSRAEQAILQEVSNIALYELLSKLVKLVSH</sequence>
<evidence type="ECO:0000256" key="8">
    <source>
        <dbReference type="ARBA" id="ARBA00022918"/>
    </source>
</evidence>
<dbReference type="EC" id="3.1.26.4" evidence="2"/>
<evidence type="ECO:0000256" key="7">
    <source>
        <dbReference type="ARBA" id="ARBA00022801"/>
    </source>
</evidence>
<dbReference type="GO" id="GO:0004523">
    <property type="term" value="F:RNA-DNA hybrid ribonuclease activity"/>
    <property type="evidence" value="ECO:0007669"/>
    <property type="project" value="UniProtKB-EC"/>
</dbReference>
<evidence type="ECO:0000256" key="10">
    <source>
        <dbReference type="SAM" id="MobiDB-lite"/>
    </source>
</evidence>
<accession>A0A3M0L808</accession>
<evidence type="ECO:0000313" key="14">
    <source>
        <dbReference type="Proteomes" id="UP000269221"/>
    </source>
</evidence>
<dbReference type="Proteomes" id="UP000269221">
    <property type="component" value="Unassembled WGS sequence"/>
</dbReference>
<dbReference type="PANTHER" id="PTHR41694:SF3">
    <property type="entry name" value="RNA-DIRECTED DNA POLYMERASE-RELATED"/>
    <property type="match status" value="1"/>
</dbReference>
<dbReference type="InterPro" id="IPR008919">
    <property type="entry name" value="Retrov_capsid_N"/>
</dbReference>
<dbReference type="SUPFAM" id="SSF56672">
    <property type="entry name" value="DNA/RNA polymerases"/>
    <property type="match status" value="1"/>
</dbReference>
<evidence type="ECO:0000256" key="5">
    <source>
        <dbReference type="ARBA" id="ARBA00022722"/>
    </source>
</evidence>
<feature type="domain" description="Reverse transcriptase" evidence="11">
    <location>
        <begin position="283"/>
        <end position="506"/>
    </location>
</feature>
<dbReference type="Gene3D" id="1.10.375.10">
    <property type="entry name" value="Human Immunodeficiency Virus Type 1 Capsid Protein"/>
    <property type="match status" value="1"/>
</dbReference>
<comment type="similarity">
    <text evidence="1">Belongs to the beta type-B retroviral polymerase family. HERV class-II K(HML-2) pol subfamily.</text>
</comment>
<reference evidence="13 14" key="1">
    <citation type="submission" date="2018-07" db="EMBL/GenBank/DDBJ databases">
        <title>A high quality draft genome assembly of the barn swallow (H. rustica rustica).</title>
        <authorList>
            <person name="Formenti G."/>
            <person name="Chiara M."/>
            <person name="Poveda L."/>
            <person name="Francoijs K.-J."/>
            <person name="Bonisoli-Alquati A."/>
            <person name="Canova L."/>
            <person name="Gianfranceschi L."/>
            <person name="Horner D.S."/>
            <person name="Saino N."/>
        </authorList>
    </citation>
    <scope>NUCLEOTIDE SEQUENCE [LARGE SCALE GENOMIC DNA]</scope>
    <source>
        <strain evidence="13">Chelidonia</strain>
        <tissue evidence="13">Blood</tissue>
    </source>
</reference>
<dbReference type="Gene3D" id="3.30.420.10">
    <property type="entry name" value="Ribonuclease H-like superfamily/Ribonuclease H"/>
    <property type="match status" value="1"/>
</dbReference>
<evidence type="ECO:0000256" key="1">
    <source>
        <dbReference type="ARBA" id="ARBA00010879"/>
    </source>
</evidence>
<dbReference type="AlphaFoldDB" id="A0A3M0L808"/>
<dbReference type="OrthoDB" id="6773263at2759"/>
<comment type="caution">
    <text evidence="13">The sequence shown here is derived from an EMBL/GenBank/DDBJ whole genome shotgun (WGS) entry which is preliminary data.</text>
</comment>
<keyword evidence="14" id="KW-1185">Reference proteome</keyword>
<dbReference type="Pfam" id="PF00078">
    <property type="entry name" value="RVT_1"/>
    <property type="match status" value="1"/>
</dbReference>
<protein>
    <recommendedName>
        <fullName evidence="2">ribonuclease H</fullName>
        <ecNumber evidence="2">3.1.26.4</ecNumber>
    </recommendedName>
</protein>
<feature type="region of interest" description="Disordered" evidence="10">
    <location>
        <begin position="1"/>
        <end position="22"/>
    </location>
</feature>
<dbReference type="Gene3D" id="1.10.1200.30">
    <property type="match status" value="1"/>
</dbReference>
<dbReference type="InterPro" id="IPR043502">
    <property type="entry name" value="DNA/RNA_pol_sf"/>
</dbReference>
<gene>
    <name evidence="13" type="ORF">DUI87_01963</name>
</gene>
<dbReference type="PANTHER" id="PTHR41694">
    <property type="entry name" value="ENDOGENOUS RETROVIRUS GROUP K MEMBER POL PROTEIN"/>
    <property type="match status" value="1"/>
</dbReference>
<dbReference type="PROSITE" id="PS50878">
    <property type="entry name" value="RT_POL"/>
    <property type="match status" value="1"/>
</dbReference>
<dbReference type="Pfam" id="PF00075">
    <property type="entry name" value="RNase_H"/>
    <property type="match status" value="1"/>
</dbReference>
<dbReference type="Gene3D" id="3.10.10.10">
    <property type="entry name" value="HIV Type 1 Reverse Transcriptase, subunit A, domain 1"/>
    <property type="match status" value="1"/>
</dbReference>
<name>A0A3M0L808_HIRRU</name>
<keyword evidence="8" id="KW-0695">RNA-directed DNA polymerase</keyword>
<keyword evidence="5" id="KW-0540">Nuclease</keyword>
<organism evidence="13 14">
    <name type="scientific">Hirundo rustica rustica</name>
    <dbReference type="NCBI Taxonomy" id="333673"/>
    <lineage>
        <taxon>Eukaryota</taxon>
        <taxon>Metazoa</taxon>
        <taxon>Chordata</taxon>
        <taxon>Craniata</taxon>
        <taxon>Vertebrata</taxon>
        <taxon>Euteleostomi</taxon>
        <taxon>Archelosauria</taxon>
        <taxon>Archosauria</taxon>
        <taxon>Dinosauria</taxon>
        <taxon>Saurischia</taxon>
        <taxon>Theropoda</taxon>
        <taxon>Coelurosauria</taxon>
        <taxon>Aves</taxon>
        <taxon>Neognathae</taxon>
        <taxon>Neoaves</taxon>
        <taxon>Telluraves</taxon>
        <taxon>Australaves</taxon>
        <taxon>Passeriformes</taxon>
        <taxon>Sylvioidea</taxon>
        <taxon>Hirundinidae</taxon>
        <taxon>Hirundo</taxon>
    </lineage>
</organism>
<evidence type="ECO:0000313" key="13">
    <source>
        <dbReference type="EMBL" id="RMC21106.1"/>
    </source>
</evidence>
<feature type="domain" description="RNase H type-1" evidence="12">
    <location>
        <begin position="739"/>
        <end position="840"/>
    </location>
</feature>
<dbReference type="InterPro" id="IPR043128">
    <property type="entry name" value="Rev_trsase/Diguanyl_cyclase"/>
</dbReference>
<dbReference type="InterPro" id="IPR008916">
    <property type="entry name" value="Retrov_capsid_C"/>
</dbReference>
<dbReference type="Gene3D" id="3.30.70.270">
    <property type="match status" value="2"/>
</dbReference>
<keyword evidence="3" id="KW-0808">Transferase</keyword>
<evidence type="ECO:0000259" key="11">
    <source>
        <dbReference type="PROSITE" id="PS50878"/>
    </source>
</evidence>
<keyword evidence="6" id="KW-0255">Endonuclease</keyword>
<proteinExistence type="inferred from homology"/>
<dbReference type="STRING" id="333673.A0A3M0L808"/>
<dbReference type="InterPro" id="IPR010661">
    <property type="entry name" value="RVT_thumb"/>
</dbReference>
<dbReference type="InterPro" id="IPR036397">
    <property type="entry name" value="RNaseH_sf"/>
</dbReference>
<dbReference type="GO" id="GO:0016032">
    <property type="term" value="P:viral process"/>
    <property type="evidence" value="ECO:0007669"/>
    <property type="project" value="InterPro"/>
</dbReference>
<keyword evidence="4" id="KW-0548">Nucleotidyltransferase</keyword>
<dbReference type="SUPFAM" id="SSF47943">
    <property type="entry name" value="Retrovirus capsid protein, N-terminal core domain"/>
    <property type="match status" value="1"/>
</dbReference>
<evidence type="ECO:0000256" key="4">
    <source>
        <dbReference type="ARBA" id="ARBA00022695"/>
    </source>
</evidence>
<dbReference type="InterPro" id="IPR012337">
    <property type="entry name" value="RNaseH-like_sf"/>
</dbReference>
<dbReference type="Pfam" id="PF00607">
    <property type="entry name" value="Gag_p24"/>
    <property type="match status" value="1"/>
</dbReference>
<dbReference type="SUPFAM" id="SSF53098">
    <property type="entry name" value="Ribonuclease H-like"/>
    <property type="match status" value="1"/>
</dbReference>
<dbReference type="InterPro" id="IPR000477">
    <property type="entry name" value="RT_dom"/>
</dbReference>
<dbReference type="GO" id="GO:0035613">
    <property type="term" value="F:RNA stem-loop binding"/>
    <property type="evidence" value="ECO:0007669"/>
    <property type="project" value="TreeGrafter"/>
</dbReference>
<evidence type="ECO:0000256" key="2">
    <source>
        <dbReference type="ARBA" id="ARBA00012180"/>
    </source>
</evidence>
<keyword evidence="7" id="KW-0378">Hydrolase</keyword>
<keyword evidence="9" id="KW-0511">Multifunctional enzyme</keyword>
<evidence type="ECO:0000256" key="6">
    <source>
        <dbReference type="ARBA" id="ARBA00022759"/>
    </source>
</evidence>